<reference evidence="2 3" key="1">
    <citation type="submission" date="2022-05" db="EMBL/GenBank/DDBJ databases">
        <authorList>
            <consortium name="Genoscope - CEA"/>
            <person name="William W."/>
        </authorList>
    </citation>
    <scope>NUCLEOTIDE SEQUENCE [LARGE SCALE GENOMIC DNA]</scope>
</reference>
<dbReference type="PANTHER" id="PTHR10073">
    <property type="entry name" value="DNA MISMATCH REPAIR PROTEIN MLH, PMS, MUTL"/>
    <property type="match status" value="1"/>
</dbReference>
<dbReference type="InterPro" id="IPR038973">
    <property type="entry name" value="MutL/Mlh/Pms-like"/>
</dbReference>
<gene>
    <name evidence="2" type="ORF">PLOB_00004446</name>
</gene>
<evidence type="ECO:0000313" key="2">
    <source>
        <dbReference type="EMBL" id="CAH3044742.1"/>
    </source>
</evidence>
<name>A0ABN8NAP4_9CNID</name>
<dbReference type="EMBL" id="CALNXK010000012">
    <property type="protein sequence ID" value="CAH3044742.1"/>
    <property type="molecule type" value="Genomic_DNA"/>
</dbReference>
<dbReference type="Proteomes" id="UP001159405">
    <property type="component" value="Unassembled WGS sequence"/>
</dbReference>
<proteinExistence type="predicted"/>
<comment type="caution">
    <text evidence="2">The sequence shown here is derived from an EMBL/GenBank/DDBJ whole genome shotgun (WGS) entry which is preliminary data.</text>
</comment>
<sequence length="192" mass="21964">MTTFNALRSSKMKRYQIYLLQLYQQGRISRKGNSIAIAISSVDQDVVEKPNKPSLSFSTNKLKSVVTAQTRQKTEEVEARLFRAKIAPESNSSAEKELTKNISKDMFKGMEVLGQFNLGFIIAKLENDLFIIDQHASDEKFNFEDQQRNTTFKSQRLIVPQKLELTAANEAILMDNVGIFQKNGFDFEFDHN</sequence>
<dbReference type="SMART" id="SM00853">
    <property type="entry name" value="MutL_C"/>
    <property type="match status" value="1"/>
</dbReference>
<dbReference type="InterPro" id="IPR042120">
    <property type="entry name" value="MutL_C_dimsub"/>
</dbReference>
<dbReference type="Pfam" id="PF08676">
    <property type="entry name" value="MutL_C"/>
    <property type="match status" value="1"/>
</dbReference>
<evidence type="ECO:0000313" key="3">
    <source>
        <dbReference type="Proteomes" id="UP001159405"/>
    </source>
</evidence>
<feature type="domain" description="MutL C-terminal dimerisation" evidence="1">
    <location>
        <begin position="112"/>
        <end position="192"/>
    </location>
</feature>
<dbReference type="Gene3D" id="3.30.1540.20">
    <property type="entry name" value="MutL, C-terminal domain, dimerisation subdomain"/>
    <property type="match status" value="1"/>
</dbReference>
<accession>A0ABN8NAP4</accession>
<keyword evidence="3" id="KW-1185">Reference proteome</keyword>
<dbReference type="InterPro" id="IPR014790">
    <property type="entry name" value="MutL_C"/>
</dbReference>
<protein>
    <recommendedName>
        <fullName evidence="1">MutL C-terminal dimerisation domain-containing protein</fullName>
    </recommendedName>
</protein>
<dbReference type="PANTHER" id="PTHR10073:SF52">
    <property type="entry name" value="MISMATCH REPAIR ENDONUCLEASE PMS2"/>
    <property type="match status" value="1"/>
</dbReference>
<dbReference type="InterPro" id="IPR037198">
    <property type="entry name" value="MutL_C_sf"/>
</dbReference>
<organism evidence="2 3">
    <name type="scientific">Porites lobata</name>
    <dbReference type="NCBI Taxonomy" id="104759"/>
    <lineage>
        <taxon>Eukaryota</taxon>
        <taxon>Metazoa</taxon>
        <taxon>Cnidaria</taxon>
        <taxon>Anthozoa</taxon>
        <taxon>Hexacorallia</taxon>
        <taxon>Scleractinia</taxon>
        <taxon>Fungiina</taxon>
        <taxon>Poritidae</taxon>
        <taxon>Porites</taxon>
    </lineage>
</organism>
<dbReference type="SUPFAM" id="SSF118116">
    <property type="entry name" value="DNA mismatch repair protein MutL"/>
    <property type="match status" value="1"/>
</dbReference>
<feature type="non-terminal residue" evidence="2">
    <location>
        <position position="192"/>
    </location>
</feature>
<evidence type="ECO:0000259" key="1">
    <source>
        <dbReference type="SMART" id="SM00853"/>
    </source>
</evidence>